<dbReference type="OrthoDB" id="9802241at2"/>
<dbReference type="InterPro" id="IPR009006">
    <property type="entry name" value="Ala_racemase/Decarboxylase_C"/>
</dbReference>
<keyword evidence="5 6" id="KW-0456">Lyase</keyword>
<dbReference type="SUPFAM" id="SSF51419">
    <property type="entry name" value="PLP-binding barrel"/>
    <property type="match status" value="1"/>
</dbReference>
<feature type="binding site" evidence="6">
    <location>
        <position position="423"/>
    </location>
    <ligand>
        <name>substrate</name>
    </ligand>
</feature>
<evidence type="ECO:0000256" key="1">
    <source>
        <dbReference type="ARBA" id="ARBA00001933"/>
    </source>
</evidence>
<evidence type="ECO:0000256" key="3">
    <source>
        <dbReference type="ARBA" id="ARBA00022898"/>
    </source>
</evidence>
<dbReference type="CDD" id="cd06828">
    <property type="entry name" value="PLPDE_III_DapDC"/>
    <property type="match status" value="1"/>
</dbReference>
<reference evidence="11 12" key="1">
    <citation type="journal article" date="2018" name="Front. Microbiol.">
        <title>Novel Insights Into Bacterial Dimethylsulfoniopropionate Catabolism in the East China Sea.</title>
        <authorList>
            <person name="Liu J."/>
            <person name="Liu J."/>
            <person name="Zhang S.H."/>
            <person name="Liang J."/>
            <person name="Lin H."/>
            <person name="Song D."/>
            <person name="Yang G.P."/>
            <person name="Todd J.D."/>
            <person name="Zhang X.H."/>
        </authorList>
    </citation>
    <scope>NUCLEOTIDE SEQUENCE [LARGE SCALE GENOMIC DNA]</scope>
    <source>
        <strain evidence="11 12">ZYFD042</strain>
    </source>
</reference>
<feature type="binding site" evidence="6">
    <location>
        <position position="394"/>
    </location>
    <ligand>
        <name>substrate</name>
    </ligand>
</feature>
<dbReference type="NCBIfam" id="TIGR01048">
    <property type="entry name" value="lysA"/>
    <property type="match status" value="1"/>
</dbReference>
<dbReference type="GO" id="GO:0030170">
    <property type="term" value="F:pyridoxal phosphate binding"/>
    <property type="evidence" value="ECO:0007669"/>
    <property type="project" value="UniProtKB-UniRule"/>
</dbReference>
<dbReference type="GO" id="GO:0009089">
    <property type="term" value="P:lysine biosynthetic process via diaminopimelate"/>
    <property type="evidence" value="ECO:0007669"/>
    <property type="project" value="UniProtKB-UniRule"/>
</dbReference>
<comment type="caution">
    <text evidence="11">The sequence shown here is derived from an EMBL/GenBank/DDBJ whole genome shotgun (WGS) entry which is preliminary data.</text>
</comment>
<gene>
    <name evidence="6 11" type="primary">lysA</name>
    <name evidence="11" type="ORF">D8Y23_01910</name>
</gene>
<dbReference type="PROSITE" id="PS00878">
    <property type="entry name" value="ODR_DC_2_1"/>
    <property type="match status" value="1"/>
</dbReference>
<evidence type="ECO:0000313" key="11">
    <source>
        <dbReference type="EMBL" id="RWR22728.1"/>
    </source>
</evidence>
<dbReference type="PANTHER" id="PTHR43727:SF2">
    <property type="entry name" value="GROUP IV DECARBOXYLASE"/>
    <property type="match status" value="1"/>
</dbReference>
<organism evidence="11 12">
    <name type="scientific">Microbacterium enclense</name>
    <dbReference type="NCBI Taxonomy" id="993073"/>
    <lineage>
        <taxon>Bacteria</taxon>
        <taxon>Bacillati</taxon>
        <taxon>Actinomycetota</taxon>
        <taxon>Actinomycetes</taxon>
        <taxon>Micrococcales</taxon>
        <taxon>Microbacteriaceae</taxon>
        <taxon>Microbacterium</taxon>
    </lineage>
</organism>
<dbReference type="FunFam" id="3.20.20.10:FF:000003">
    <property type="entry name" value="Diaminopimelate decarboxylase"/>
    <property type="match status" value="1"/>
</dbReference>
<feature type="binding site" evidence="6">
    <location>
        <position position="321"/>
    </location>
    <ligand>
        <name>substrate</name>
    </ligand>
</feature>
<comment type="subunit">
    <text evidence="6">Homodimer.</text>
</comment>
<evidence type="ECO:0000256" key="4">
    <source>
        <dbReference type="ARBA" id="ARBA00023154"/>
    </source>
</evidence>
<feature type="binding site" evidence="6">
    <location>
        <position position="423"/>
    </location>
    <ligand>
        <name>pyridoxal 5'-phosphate</name>
        <dbReference type="ChEBI" id="CHEBI:597326"/>
    </ligand>
</feature>
<evidence type="ECO:0000256" key="5">
    <source>
        <dbReference type="ARBA" id="ARBA00023239"/>
    </source>
</evidence>
<keyword evidence="3 6" id="KW-0663">Pyridoxal phosphate</keyword>
<dbReference type="Gene3D" id="3.20.20.10">
    <property type="entry name" value="Alanine racemase"/>
    <property type="match status" value="1"/>
</dbReference>
<dbReference type="EC" id="4.1.1.20" evidence="6 7"/>
<feature type="modified residue" description="N6-(pyridoxal phosphate)lysine" evidence="6 8">
    <location>
        <position position="98"/>
    </location>
</feature>
<evidence type="ECO:0000256" key="2">
    <source>
        <dbReference type="ARBA" id="ARBA00022793"/>
    </source>
</evidence>
<feature type="binding site" evidence="6">
    <location>
        <position position="362"/>
    </location>
    <ligand>
        <name>substrate</name>
    </ligand>
</feature>
<feature type="binding site" evidence="6">
    <location>
        <begin position="318"/>
        <end position="321"/>
    </location>
    <ligand>
        <name>pyridoxal 5'-phosphate</name>
        <dbReference type="ChEBI" id="CHEBI:597326"/>
    </ligand>
</feature>
<comment type="cofactor">
    <cofactor evidence="1 6 8 9">
        <name>pyridoxal 5'-phosphate</name>
        <dbReference type="ChEBI" id="CHEBI:597326"/>
    </cofactor>
</comment>
<keyword evidence="2 6" id="KW-0210">Decarboxylase</keyword>
<protein>
    <recommendedName>
        <fullName evidence="6 7">Diaminopimelate decarboxylase</fullName>
        <shortName evidence="6">DAP decarboxylase</shortName>
        <shortName evidence="6">DAPDC</shortName>
        <ecNumber evidence="6 7">4.1.1.20</ecNumber>
    </recommendedName>
</protein>
<feature type="binding site" evidence="6">
    <location>
        <position position="366"/>
    </location>
    <ligand>
        <name>substrate</name>
    </ligand>
</feature>
<dbReference type="PANTHER" id="PTHR43727">
    <property type="entry name" value="DIAMINOPIMELATE DECARBOXYLASE"/>
    <property type="match status" value="1"/>
</dbReference>
<dbReference type="PRINTS" id="PR01181">
    <property type="entry name" value="DAPDCRBXLASE"/>
</dbReference>
<evidence type="ECO:0000313" key="12">
    <source>
        <dbReference type="Proteomes" id="UP000285970"/>
    </source>
</evidence>
<dbReference type="Gene3D" id="2.40.37.10">
    <property type="entry name" value="Lyase, Ornithine Decarboxylase, Chain A, domain 1"/>
    <property type="match status" value="1"/>
</dbReference>
<proteinExistence type="inferred from homology"/>
<dbReference type="UniPathway" id="UPA00034">
    <property type="reaction ID" value="UER00027"/>
</dbReference>
<evidence type="ECO:0000256" key="7">
    <source>
        <dbReference type="NCBIfam" id="TIGR01048"/>
    </source>
</evidence>
<dbReference type="InterPro" id="IPR022644">
    <property type="entry name" value="De-COase2_N"/>
</dbReference>
<accession>A0A3S3LZR4</accession>
<dbReference type="InterPro" id="IPR000183">
    <property type="entry name" value="Orn/DAP/Arg_de-COase"/>
</dbReference>
<dbReference type="AlphaFoldDB" id="A0A3S3LZR4"/>
<dbReference type="EMBL" id="RBZY01000004">
    <property type="protein sequence ID" value="RWR22728.1"/>
    <property type="molecule type" value="Genomic_DNA"/>
</dbReference>
<evidence type="ECO:0000259" key="10">
    <source>
        <dbReference type="Pfam" id="PF02784"/>
    </source>
</evidence>
<evidence type="ECO:0000256" key="6">
    <source>
        <dbReference type="HAMAP-Rule" id="MF_02120"/>
    </source>
</evidence>
<dbReference type="InterPro" id="IPR022653">
    <property type="entry name" value="De-COase2_pyr-phos_BS"/>
</dbReference>
<dbReference type="Proteomes" id="UP000285970">
    <property type="component" value="Unassembled WGS sequence"/>
</dbReference>
<comment type="function">
    <text evidence="6">Specifically catalyzes the decarboxylation of meso-diaminopimelate (meso-DAP) to L-lysine.</text>
</comment>
<feature type="binding site" evidence="6">
    <location>
        <position position="276"/>
    </location>
    <ligand>
        <name>pyridoxal 5'-phosphate</name>
        <dbReference type="ChEBI" id="CHEBI:597326"/>
    </ligand>
</feature>
<feature type="active site" description="Proton donor" evidence="8">
    <location>
        <position position="393"/>
    </location>
</feature>
<name>A0A3S3LZR4_9MICO</name>
<dbReference type="SUPFAM" id="SSF50621">
    <property type="entry name" value="Alanine racemase C-terminal domain-like"/>
    <property type="match status" value="1"/>
</dbReference>
<dbReference type="InterPro" id="IPR029066">
    <property type="entry name" value="PLP-binding_barrel"/>
</dbReference>
<dbReference type="InterPro" id="IPR002986">
    <property type="entry name" value="DAP_deCOOHase_LysA"/>
</dbReference>
<dbReference type="PRINTS" id="PR01179">
    <property type="entry name" value="ODADCRBXLASE"/>
</dbReference>
<comment type="similarity">
    <text evidence="6">Belongs to the Orn/Lys/Arg decarboxylase class-II family. LysA subfamily.</text>
</comment>
<keyword evidence="6" id="KW-0028">Amino-acid biosynthesis</keyword>
<evidence type="ECO:0000256" key="9">
    <source>
        <dbReference type="RuleBase" id="RU003738"/>
    </source>
</evidence>
<dbReference type="Pfam" id="PF02784">
    <property type="entry name" value="Orn_Arg_deC_N"/>
    <property type="match status" value="1"/>
</dbReference>
<keyword evidence="4 6" id="KW-0457">Lysine biosynthesis</keyword>
<comment type="catalytic activity">
    <reaction evidence="6 9">
        <text>meso-2,6-diaminopimelate + H(+) = L-lysine + CO2</text>
        <dbReference type="Rhea" id="RHEA:15101"/>
        <dbReference type="ChEBI" id="CHEBI:15378"/>
        <dbReference type="ChEBI" id="CHEBI:16526"/>
        <dbReference type="ChEBI" id="CHEBI:32551"/>
        <dbReference type="ChEBI" id="CHEBI:57791"/>
        <dbReference type="EC" id="4.1.1.20"/>
    </reaction>
</comment>
<comment type="pathway">
    <text evidence="6 9">Amino-acid biosynthesis; L-lysine biosynthesis via DAP pathway; L-lysine from DL-2,6-diaminopimelate: step 1/1.</text>
</comment>
<dbReference type="HAMAP" id="MF_02120">
    <property type="entry name" value="LysA"/>
    <property type="match status" value="1"/>
</dbReference>
<evidence type="ECO:0000256" key="8">
    <source>
        <dbReference type="PIRSR" id="PIRSR600183-50"/>
    </source>
</evidence>
<dbReference type="GO" id="GO:0008836">
    <property type="term" value="F:diaminopimelate decarboxylase activity"/>
    <property type="evidence" value="ECO:0007669"/>
    <property type="project" value="UniProtKB-UniRule"/>
</dbReference>
<sequence length="486" mass="51135">MGSSVSASHSALVPEWLTAPAEANELVASVWPSSAHRVDDGSVEIGGVSVFDLRERFGTPLYVLDEDEVRAHARRARAAFTAAAERHGVHARVYYAGKAFLSTEVVRWVTDEGLAVDVCTRGELEVALAGGADPARLGFHGNNKSVGELERAVEVGIGSVVVDSPIEIERLAAIADRRGVVQPVLVRVRTGVHAETHAFLATAHEDQKFGFSLDAATAAVERIRELASLRFVGLHAHIGSQIFDSAGFRESAARLVDLHADLLAGGDIPLLNVGGGFGISYTSVDDPRPIEEIADGILDAIADECAVRGIPMPDVACEPGRVIVGQAGVTLYEVGTVKKVSIGEGLERTYVSVDGGMSDNARPALYGADFSARLVSRVSAADPALSRVVGHHCESGDIVVDAEYLPDDVTPGDLLAVPATGAYCFSLANNYNYTPRPPVVAVRDGRARVIVRGETVDDLLSRDVGVAASPPSSFRGAAAPSHGDTE</sequence>
<feature type="domain" description="Orn/DAP/Arg decarboxylase 2 N-terminal" evidence="10">
    <location>
        <begin position="71"/>
        <end position="324"/>
    </location>
</feature>